<dbReference type="InParanoid" id="C4JZY3"/>
<evidence type="ECO:0000256" key="7">
    <source>
        <dbReference type="ARBA" id="ARBA00035140"/>
    </source>
</evidence>
<dbReference type="HOGENOM" id="CLU_1205555_0_0_1"/>
<reference evidence="10" key="1">
    <citation type="journal article" date="2009" name="Genome Res.">
        <title>Comparative genomic analyses of the human fungal pathogens Coccidioides and their relatives.</title>
        <authorList>
            <person name="Sharpton T.J."/>
            <person name="Stajich J.E."/>
            <person name="Rounsley S.D."/>
            <person name="Gardner M.J."/>
            <person name="Wortman J.R."/>
            <person name="Jordar V.S."/>
            <person name="Maiti R."/>
            <person name="Kodira C.D."/>
            <person name="Neafsey D.E."/>
            <person name="Zeng Q."/>
            <person name="Hung C.-Y."/>
            <person name="McMahan C."/>
            <person name="Muszewska A."/>
            <person name="Grynberg M."/>
            <person name="Mandel M.A."/>
            <person name="Kellner E.M."/>
            <person name="Barker B.M."/>
            <person name="Galgiani J.N."/>
            <person name="Orbach M.J."/>
            <person name="Kirkland T.N."/>
            <person name="Cole G.T."/>
            <person name="Henn M.R."/>
            <person name="Birren B.W."/>
            <person name="Taylor J.W."/>
        </authorList>
    </citation>
    <scope>NUCLEOTIDE SEQUENCE [LARGE SCALE GENOMIC DNA]</scope>
    <source>
        <strain evidence="10">UAMH 1704</strain>
    </source>
</reference>
<sequence length="230" mass="25447">MTRALLDNWVVMSVPDARELVDGTTAYAPVQGSQPVQYVQKAATAQLLDRVAKANEAVLSKLHVSRQHPELKSTFDPKMSLQDLAIVGSEQPDVAWPAFRALWSELTATSATKIPTGGFQPFKPRPPMLITVDGISHWMQTTKYFSPEFKPIHAHDFVFINHFLSLCSNPASSMPNGGVALFATSFSNNPSVRTFDVGLAELHYRCHGQPLDPHRIPTPGPYETLDPRTR</sequence>
<evidence type="ECO:0000256" key="8">
    <source>
        <dbReference type="SAM" id="MobiDB-lite"/>
    </source>
</evidence>
<keyword evidence="10" id="KW-1185">Reference proteome</keyword>
<evidence type="ECO:0000256" key="1">
    <source>
        <dbReference type="ARBA" id="ARBA00004173"/>
    </source>
</evidence>
<dbReference type="Pfam" id="PF10236">
    <property type="entry name" value="DAP3"/>
    <property type="match status" value="1"/>
</dbReference>
<gene>
    <name evidence="9" type="ORF">UREG_07734</name>
</gene>
<name>C4JZY3_UNCRE</name>
<dbReference type="GO" id="GO:0003735">
    <property type="term" value="F:structural constituent of ribosome"/>
    <property type="evidence" value="ECO:0007669"/>
    <property type="project" value="TreeGrafter"/>
</dbReference>
<keyword evidence="5" id="KW-0496">Mitochondrion</keyword>
<evidence type="ECO:0000256" key="6">
    <source>
        <dbReference type="ARBA" id="ARBA00023274"/>
    </source>
</evidence>
<evidence type="ECO:0000256" key="4">
    <source>
        <dbReference type="ARBA" id="ARBA00022980"/>
    </source>
</evidence>
<dbReference type="PANTHER" id="PTHR12810">
    <property type="entry name" value="MITOCHONDRIAL 28S RIBOSOMAL PROTEIN S29"/>
    <property type="match status" value="1"/>
</dbReference>
<dbReference type="OrthoDB" id="274828at2759"/>
<dbReference type="VEuPathDB" id="FungiDB:UREG_07734"/>
<evidence type="ECO:0000256" key="5">
    <source>
        <dbReference type="ARBA" id="ARBA00023128"/>
    </source>
</evidence>
<feature type="region of interest" description="Disordered" evidence="8">
    <location>
        <begin position="210"/>
        <end position="230"/>
    </location>
</feature>
<keyword evidence="4" id="KW-0689">Ribosomal protein</keyword>
<dbReference type="GO" id="GO:0005763">
    <property type="term" value="C:mitochondrial small ribosomal subunit"/>
    <property type="evidence" value="ECO:0007669"/>
    <property type="project" value="TreeGrafter"/>
</dbReference>
<comment type="subcellular location">
    <subcellularLocation>
        <location evidence="1">Mitochondrion</location>
    </subcellularLocation>
</comment>
<dbReference type="OMA" id="IMKISAY"/>
<evidence type="ECO:0000313" key="10">
    <source>
        <dbReference type="Proteomes" id="UP000002058"/>
    </source>
</evidence>
<dbReference type="RefSeq" id="XP_002582961.1">
    <property type="nucleotide sequence ID" value="XM_002582915.1"/>
</dbReference>
<dbReference type="eggNOG" id="KOG3928">
    <property type="taxonomic scope" value="Eukaryota"/>
</dbReference>
<evidence type="ECO:0000256" key="2">
    <source>
        <dbReference type="ARBA" id="ARBA00009863"/>
    </source>
</evidence>
<dbReference type="AlphaFoldDB" id="C4JZY3"/>
<dbReference type="EMBL" id="CH476619">
    <property type="protein sequence ID" value="EEP82869.1"/>
    <property type="molecule type" value="Genomic_DNA"/>
</dbReference>
<organism evidence="9 10">
    <name type="scientific">Uncinocarpus reesii (strain UAMH 1704)</name>
    <dbReference type="NCBI Taxonomy" id="336963"/>
    <lineage>
        <taxon>Eukaryota</taxon>
        <taxon>Fungi</taxon>
        <taxon>Dikarya</taxon>
        <taxon>Ascomycota</taxon>
        <taxon>Pezizomycotina</taxon>
        <taxon>Eurotiomycetes</taxon>
        <taxon>Eurotiomycetidae</taxon>
        <taxon>Onygenales</taxon>
        <taxon>Onygenaceae</taxon>
        <taxon>Uncinocarpus</taxon>
    </lineage>
</organism>
<protein>
    <recommendedName>
        <fullName evidence="7">Small ribosomal subunit protein mS29</fullName>
    </recommendedName>
</protein>
<dbReference type="PANTHER" id="PTHR12810:SF0">
    <property type="entry name" value="SMALL RIBOSOMAL SUBUNIT PROTEIN MS29"/>
    <property type="match status" value="1"/>
</dbReference>
<comment type="similarity">
    <text evidence="2">Belongs to the mitochondrion-specific ribosomal protein mS29 family.</text>
</comment>
<keyword evidence="3" id="KW-0809">Transit peptide</keyword>
<evidence type="ECO:0000313" key="9">
    <source>
        <dbReference type="EMBL" id="EEP82869.1"/>
    </source>
</evidence>
<evidence type="ECO:0000256" key="3">
    <source>
        <dbReference type="ARBA" id="ARBA00022946"/>
    </source>
</evidence>
<keyword evidence="6" id="KW-0687">Ribonucleoprotein</keyword>
<accession>C4JZY3</accession>
<dbReference type="Proteomes" id="UP000002058">
    <property type="component" value="Unassembled WGS sequence"/>
</dbReference>
<dbReference type="GeneID" id="8439750"/>
<proteinExistence type="inferred from homology"/>
<dbReference type="KEGG" id="ure:UREG_07734"/>
<dbReference type="InterPro" id="IPR019368">
    <property type="entry name" value="Ribosomal_mS29"/>
</dbReference>
<dbReference type="STRING" id="336963.C4JZY3"/>